<keyword evidence="3" id="KW-1185">Reference proteome</keyword>
<gene>
    <name evidence="2" type="ORF">RGD00_13140</name>
</gene>
<sequence>MSQGNESARALQLLAEVSPDFVRLTEEMLFGQIWERPGLSARDRSLITCAALVAGGRTEQMASHFPRAVRNGVTREELVEMIVHLAFYAGWPNAVSALMRVREHLDAPEGGQAGG</sequence>
<evidence type="ECO:0000259" key="1">
    <source>
        <dbReference type="Pfam" id="PF02627"/>
    </source>
</evidence>
<organism evidence="2 3">
    <name type="scientific">Ruixingdingia sedimenti</name>
    <dbReference type="NCBI Taxonomy" id="3073604"/>
    <lineage>
        <taxon>Bacteria</taxon>
        <taxon>Pseudomonadati</taxon>
        <taxon>Pseudomonadota</taxon>
        <taxon>Alphaproteobacteria</taxon>
        <taxon>Rhodobacterales</taxon>
        <taxon>Paracoccaceae</taxon>
        <taxon>Ruixingdingia</taxon>
    </lineage>
</organism>
<reference evidence="2 3" key="1">
    <citation type="submission" date="2023-09" db="EMBL/GenBank/DDBJ databases">
        <title>Xinfangfangia sedmenti sp. nov., isolated the sedment.</title>
        <authorList>
            <person name="Xu L."/>
        </authorList>
    </citation>
    <scope>NUCLEOTIDE SEQUENCE [LARGE SCALE GENOMIC DNA]</scope>
    <source>
        <strain evidence="2 3">LG-4</strain>
    </source>
</reference>
<dbReference type="Gene3D" id="1.20.1290.10">
    <property type="entry name" value="AhpD-like"/>
    <property type="match status" value="1"/>
</dbReference>
<dbReference type="Pfam" id="PF02627">
    <property type="entry name" value="CMD"/>
    <property type="match status" value="1"/>
</dbReference>
<protein>
    <submittedName>
        <fullName evidence="2">Carboxymuconolactone decarboxylase family protein</fullName>
    </submittedName>
</protein>
<accession>A0ABU1F9K8</accession>
<dbReference type="InterPro" id="IPR003779">
    <property type="entry name" value="CMD-like"/>
</dbReference>
<evidence type="ECO:0000313" key="2">
    <source>
        <dbReference type="EMBL" id="MDR5653556.1"/>
    </source>
</evidence>
<name>A0ABU1F9K8_9RHOB</name>
<dbReference type="SUPFAM" id="SSF69118">
    <property type="entry name" value="AhpD-like"/>
    <property type="match status" value="1"/>
</dbReference>
<proteinExistence type="predicted"/>
<dbReference type="PANTHER" id="PTHR33570">
    <property type="entry name" value="4-CARBOXYMUCONOLACTONE DECARBOXYLASE FAMILY PROTEIN"/>
    <property type="match status" value="1"/>
</dbReference>
<dbReference type="PANTHER" id="PTHR33570:SF9">
    <property type="entry name" value="BLL4600 PROTEIN"/>
    <property type="match status" value="1"/>
</dbReference>
<feature type="domain" description="Carboxymuconolactone decarboxylase-like" evidence="1">
    <location>
        <begin position="19"/>
        <end position="98"/>
    </location>
</feature>
<dbReference type="InterPro" id="IPR052512">
    <property type="entry name" value="4CMD/NDH-1_regulator"/>
</dbReference>
<comment type="caution">
    <text evidence="2">The sequence shown here is derived from an EMBL/GenBank/DDBJ whole genome shotgun (WGS) entry which is preliminary data.</text>
</comment>
<dbReference type="Proteomes" id="UP001247754">
    <property type="component" value="Unassembled WGS sequence"/>
</dbReference>
<evidence type="ECO:0000313" key="3">
    <source>
        <dbReference type="Proteomes" id="UP001247754"/>
    </source>
</evidence>
<dbReference type="EMBL" id="JAVKPH010000014">
    <property type="protein sequence ID" value="MDR5653556.1"/>
    <property type="molecule type" value="Genomic_DNA"/>
</dbReference>
<dbReference type="InterPro" id="IPR029032">
    <property type="entry name" value="AhpD-like"/>
</dbReference>
<dbReference type="RefSeq" id="WP_310457794.1">
    <property type="nucleotide sequence ID" value="NZ_JAVKPH010000014.1"/>
</dbReference>